<dbReference type="Pfam" id="PF00566">
    <property type="entry name" value="RabGAP-TBC"/>
    <property type="match status" value="1"/>
</dbReference>
<feature type="compositionally biased region" description="Polar residues" evidence="1">
    <location>
        <begin position="1"/>
        <end position="18"/>
    </location>
</feature>
<feature type="compositionally biased region" description="Pro residues" evidence="1">
    <location>
        <begin position="276"/>
        <end position="287"/>
    </location>
</feature>
<dbReference type="EMBL" id="KV460218">
    <property type="protein sequence ID" value="OBT98098.1"/>
    <property type="molecule type" value="Genomic_DNA"/>
</dbReference>
<feature type="compositionally biased region" description="Polar residues" evidence="1">
    <location>
        <begin position="433"/>
        <end position="442"/>
    </location>
</feature>
<dbReference type="GeneID" id="28837174"/>
<feature type="compositionally biased region" description="Polar residues" evidence="1">
    <location>
        <begin position="252"/>
        <end position="275"/>
    </location>
</feature>
<evidence type="ECO:0000259" key="2">
    <source>
        <dbReference type="PROSITE" id="PS50086"/>
    </source>
</evidence>
<accession>A0A1B8GQI8</accession>
<dbReference type="PANTHER" id="PTHR47219:SF9">
    <property type="entry name" value="GTPASE ACTIVATING PROTEIN AND CENTROSOME-ASSOCIATED, ISOFORM B"/>
    <property type="match status" value="1"/>
</dbReference>
<dbReference type="PANTHER" id="PTHR47219">
    <property type="entry name" value="RAB GTPASE-ACTIVATING PROTEIN 1-LIKE"/>
    <property type="match status" value="1"/>
</dbReference>
<feature type="region of interest" description="Disordered" evidence="1">
    <location>
        <begin position="188"/>
        <end position="313"/>
    </location>
</feature>
<dbReference type="AlphaFoldDB" id="A0A1B8GQI8"/>
<dbReference type="Gene3D" id="1.10.8.270">
    <property type="entry name" value="putative rabgap domain of human tbc1 domain family member 14 like domains"/>
    <property type="match status" value="1"/>
</dbReference>
<feature type="domain" description="Rab-GAP TBC" evidence="2">
    <location>
        <begin position="571"/>
        <end position="764"/>
    </location>
</feature>
<dbReference type="InterPro" id="IPR000195">
    <property type="entry name" value="Rab-GAP-TBC_dom"/>
</dbReference>
<evidence type="ECO:0000256" key="1">
    <source>
        <dbReference type="SAM" id="MobiDB-lite"/>
    </source>
</evidence>
<feature type="region of interest" description="Disordered" evidence="1">
    <location>
        <begin position="339"/>
        <end position="362"/>
    </location>
</feature>
<dbReference type="RefSeq" id="XP_018131831.1">
    <property type="nucleotide sequence ID" value="XM_018273270.2"/>
</dbReference>
<dbReference type="InterPro" id="IPR050302">
    <property type="entry name" value="Rab_GAP_TBC_domain"/>
</dbReference>
<dbReference type="InterPro" id="IPR035969">
    <property type="entry name" value="Rab-GAP_TBC_sf"/>
</dbReference>
<dbReference type="PROSITE" id="PS50086">
    <property type="entry name" value="TBC_RABGAP"/>
    <property type="match status" value="1"/>
</dbReference>
<dbReference type="SUPFAM" id="SSF47923">
    <property type="entry name" value="Ypt/Rab-GAP domain of gyp1p"/>
    <property type="match status" value="2"/>
</dbReference>
<dbReference type="GO" id="GO:0031267">
    <property type="term" value="F:small GTPase binding"/>
    <property type="evidence" value="ECO:0007669"/>
    <property type="project" value="TreeGrafter"/>
</dbReference>
<evidence type="ECO:0000313" key="3">
    <source>
        <dbReference type="EMBL" id="OBT98098.1"/>
    </source>
</evidence>
<feature type="compositionally biased region" description="Polar residues" evidence="1">
    <location>
        <begin position="64"/>
        <end position="83"/>
    </location>
</feature>
<dbReference type="SMART" id="SM00164">
    <property type="entry name" value="TBC"/>
    <property type="match status" value="1"/>
</dbReference>
<proteinExistence type="predicted"/>
<dbReference type="GO" id="GO:0005096">
    <property type="term" value="F:GTPase activator activity"/>
    <property type="evidence" value="ECO:0007669"/>
    <property type="project" value="TreeGrafter"/>
</dbReference>
<organism evidence="3 4">
    <name type="scientific">Pseudogymnoascus verrucosus</name>
    <dbReference type="NCBI Taxonomy" id="342668"/>
    <lineage>
        <taxon>Eukaryota</taxon>
        <taxon>Fungi</taxon>
        <taxon>Dikarya</taxon>
        <taxon>Ascomycota</taxon>
        <taxon>Pezizomycotina</taxon>
        <taxon>Leotiomycetes</taxon>
        <taxon>Thelebolales</taxon>
        <taxon>Thelebolaceae</taxon>
        <taxon>Pseudogymnoascus</taxon>
    </lineage>
</organism>
<reference evidence="4" key="2">
    <citation type="journal article" date="2018" name="Nat. Commun.">
        <title>Extreme sensitivity to ultraviolet light in the fungal pathogen causing white-nose syndrome of bats.</title>
        <authorList>
            <person name="Palmer J.M."/>
            <person name="Drees K.P."/>
            <person name="Foster J.T."/>
            <person name="Lindner D.L."/>
        </authorList>
    </citation>
    <scope>NUCLEOTIDE SEQUENCE [LARGE SCALE GENOMIC DNA]</scope>
    <source>
        <strain evidence="4">UAMH 10579</strain>
    </source>
</reference>
<reference evidence="3 4" key="1">
    <citation type="submission" date="2016-03" db="EMBL/GenBank/DDBJ databases">
        <title>Comparative genomics of Pseudogymnoascus destructans, the fungus causing white-nose syndrome of bats.</title>
        <authorList>
            <person name="Palmer J.M."/>
            <person name="Drees K.P."/>
            <person name="Foster J.T."/>
            <person name="Lindner D.L."/>
        </authorList>
    </citation>
    <scope>NUCLEOTIDE SEQUENCE [LARGE SCALE GENOMIC DNA]</scope>
    <source>
        <strain evidence="3 4">UAMH 10579</strain>
    </source>
</reference>
<evidence type="ECO:0000313" key="4">
    <source>
        <dbReference type="Proteomes" id="UP000091956"/>
    </source>
</evidence>
<feature type="compositionally biased region" description="Polar residues" evidence="1">
    <location>
        <begin position="451"/>
        <end position="489"/>
    </location>
</feature>
<feature type="region of interest" description="Disordered" evidence="1">
    <location>
        <begin position="1"/>
        <end position="158"/>
    </location>
</feature>
<feature type="compositionally biased region" description="Low complexity" evidence="1">
    <location>
        <begin position="38"/>
        <end position="51"/>
    </location>
</feature>
<dbReference type="FunFam" id="1.10.472.80:FF:000055">
    <property type="entry name" value="TBC domain-containing protein C1778.09"/>
    <property type="match status" value="1"/>
</dbReference>
<dbReference type="Proteomes" id="UP000091956">
    <property type="component" value="Unassembled WGS sequence"/>
</dbReference>
<sequence length="842" mass="93229">MAPDITGSTQARPTTSSGRFPFSRRKVKAVPHEETAQDRPPTAATTTAPDAIVSPGNDTRGLRLQQTISSSGTVSRPGTNSEGSGLRLTAQPQGEGNAPRAPSIAPSDVSSITTGSRWRIRSRNGDKGSENIPRTPSSSDDVPTLSSSPEREFTPLTTSLPDTQLDFINQVSFSTRGSVLLGGRKAVNAKPISKPASERVPAAVEPRKAAPELSNTVVEQPKTAPQPLRTAPELPKAVPEPSNTVIDPPNTAPETSNTVIEPSNTMVERQKSVLQPPNPAPEPPRTAPEPLQTAPNLSKVSLEPPRTAPEPSLLPVLPEEIAKESLKVRSMYEEDVITDWRDGNPINPPLPLAEENEGPSNDTFNVQLRPRPQTAAAPSAKRYSVLRREHELAGGIEDWEDISGEDVDRYGFIVKTTETPNRSGTPEPRAPQRVSTSLQLASQAPRKQRSFRLQSPAKNTAAKSLRTQNTSASQRSVSHPLRTLTNRLPGNQDRRWMDEAGDMLTLPHGLADITEVDERTTAAEVTKKREWARSEKWRRMAKLINSGPDGEGMEFEFDVAHPKLIDRTWKGIPDVWRATAWRCFLNASAKKVEGSPTEASLVEAFQRLVGEGSADDVQIDMDVPRTINSHIMFRKRYRGGQRLLFRVLHCLALYFPDTGYVQGMASLAATLLCYYDEEKTFIMCVRLWTLRGLDKLYAHGFAGLMSALDEFQVDWMRGHDVSRQLDELDIGPTAYGTRWYLTLFNYSIPFASQLRVWDVFMLLGDLDPSVPATPERPFQHGLDVLHACSCALIDGTREILLDSDFDNAMKVLTSWVPIKDEALFMKVARAEWKIHQRRRRAR</sequence>
<protein>
    <recommendedName>
        <fullName evidence="2">Rab-GAP TBC domain-containing protein</fullName>
    </recommendedName>
</protein>
<dbReference type="OrthoDB" id="294251at2759"/>
<dbReference type="STRING" id="342668.A0A1B8GQI8"/>
<gene>
    <name evidence="3" type="ORF">VE01_03788</name>
</gene>
<dbReference type="FunFam" id="1.10.8.270:FF:000023">
    <property type="entry name" value="TBC domain-containing protein C1778.09"/>
    <property type="match status" value="1"/>
</dbReference>
<feature type="compositionally biased region" description="Low complexity" evidence="1">
    <location>
        <begin position="135"/>
        <end position="148"/>
    </location>
</feature>
<feature type="region of interest" description="Disordered" evidence="1">
    <location>
        <begin position="415"/>
        <end position="494"/>
    </location>
</feature>
<name>A0A1B8GQI8_9PEZI</name>
<dbReference type="Gene3D" id="1.10.472.80">
    <property type="entry name" value="Ypt/Rab-GAP domain of gyp1p, domain 3"/>
    <property type="match status" value="1"/>
</dbReference>
<keyword evidence="4" id="KW-1185">Reference proteome</keyword>